<feature type="binding site" evidence="11">
    <location>
        <position position="283"/>
    </location>
    <ligand>
        <name>NAD(+)</name>
        <dbReference type="ChEBI" id="CHEBI:57540"/>
    </ligand>
</feature>
<dbReference type="GO" id="GO:0003979">
    <property type="term" value="F:UDP-glucose 6-dehydrogenase activity"/>
    <property type="evidence" value="ECO:0007669"/>
    <property type="project" value="UniProtKB-EC"/>
</dbReference>
<proteinExistence type="inferred from homology"/>
<dbReference type="PANTHER" id="PTHR11374">
    <property type="entry name" value="UDP-GLUCOSE DEHYDROGENASE/UDP-MANNAC DEHYDROGENASE"/>
    <property type="match status" value="1"/>
</dbReference>
<feature type="domain" description="UDP-glucose/GDP-mannose dehydrogenase C-terminal" evidence="12">
    <location>
        <begin position="336"/>
        <end position="458"/>
    </location>
</feature>
<dbReference type="InterPro" id="IPR008927">
    <property type="entry name" value="6-PGluconate_DH-like_C_sf"/>
</dbReference>
<feature type="binding site" evidence="11">
    <location>
        <position position="173"/>
    </location>
    <ligand>
        <name>NAD(+)</name>
        <dbReference type="ChEBI" id="CHEBI:57540"/>
    </ligand>
</feature>
<dbReference type="InterPro" id="IPR028356">
    <property type="entry name" value="UDPglc_DH_euk"/>
</dbReference>
<evidence type="ECO:0000313" key="14">
    <source>
        <dbReference type="Proteomes" id="UP000030345"/>
    </source>
</evidence>
<dbReference type="UniPathway" id="UPA00038">
    <property type="reaction ID" value="UER00491"/>
</dbReference>
<feature type="active site" description="Nucleophile" evidence="9">
    <location>
        <position position="280"/>
    </location>
</feature>
<dbReference type="FunFam" id="3.40.50.720:FF:000032">
    <property type="entry name" value="UDP-glucose 6-dehydrogenase"/>
    <property type="match status" value="1"/>
</dbReference>
<dbReference type="EC" id="1.1.1.22" evidence="3 8"/>
<dbReference type="GO" id="GO:0006065">
    <property type="term" value="P:UDP-glucuronate biosynthetic process"/>
    <property type="evidence" value="ECO:0007669"/>
    <property type="project" value="UniProtKB-UniPathway"/>
</dbReference>
<evidence type="ECO:0000256" key="9">
    <source>
        <dbReference type="PIRSR" id="PIRSR500134-1"/>
    </source>
</evidence>
<evidence type="ECO:0000256" key="3">
    <source>
        <dbReference type="ARBA" id="ARBA00012954"/>
    </source>
</evidence>
<keyword evidence="5 8" id="KW-0520">NAD</keyword>
<evidence type="ECO:0000256" key="7">
    <source>
        <dbReference type="ARBA" id="ARBA00053241"/>
    </source>
</evidence>
<dbReference type="PIRSF" id="PIRSF500134">
    <property type="entry name" value="UDPglc_DH_bac"/>
    <property type="match status" value="1"/>
</dbReference>
<sequence length="479" mass="53557">MNIPIKNICCIGAGYVGGPTMTMMASKCPDLIFHVVDINKKRIESWNNKDLSKLPIFEPGLEELIAKTRNKNLFFSTNIKEAIESSEIIFISVNTPTKNKGLGAGKLSDLKYVEACAREVARYSKGYTIVVEKSTLPVRTAEVIKNILNSSESNSKREEISFDVLSNPEFLAEGTAIKDLDSPDRVLIGGDNKKAMIALSDIYKAWVPEEKILFTNIWSSELAKLTSNAFLAQRISSINSISAICEVTGADVREVSRAIGKDTRIGSKFLDSGPGFGGSCFKKDILNLVYLAEYFDLHDVASFWEGVVNINNWHQRRIAEIVIRKLFGTITGKKIIVLGFAFKANTNDTRESAAIRICQDLIEEGADLIIHDPKVSPDQIEKDLKIKQISETNTNPDSLLKSQIGQWKFSKNIDIFDDAHAILVLTEWEEYKHIEWQKASKKMVKPSWVFDSRSIVNAEEVIKSGLKLWRLGDGSKTKK</sequence>
<protein>
    <recommendedName>
        <fullName evidence="3 8">UDP-glucose 6-dehydrogenase</fullName>
        <ecNumber evidence="3 8">1.1.1.22</ecNumber>
    </recommendedName>
</protein>
<name>A0A0A2B7H2_PROMR</name>
<comment type="similarity">
    <text evidence="2 8">Belongs to the UDP-glucose/GDP-mannose dehydrogenase family.</text>
</comment>
<dbReference type="FunFam" id="1.20.5.100:FF:000001">
    <property type="entry name" value="UDP-glucose 6-dehydrogenase"/>
    <property type="match status" value="1"/>
</dbReference>
<dbReference type="InterPro" id="IPR036220">
    <property type="entry name" value="UDP-Glc/GDP-Man_DH_C_sf"/>
</dbReference>
<evidence type="ECO:0000256" key="6">
    <source>
        <dbReference type="ARBA" id="ARBA00047473"/>
    </source>
</evidence>
<evidence type="ECO:0000256" key="2">
    <source>
        <dbReference type="ARBA" id="ARBA00006601"/>
    </source>
</evidence>
<dbReference type="InterPro" id="IPR014027">
    <property type="entry name" value="UDP-Glc/GDP-Man_DH_C"/>
</dbReference>
<dbReference type="Proteomes" id="UP000030345">
    <property type="component" value="Unassembled WGS sequence"/>
</dbReference>
<dbReference type="SUPFAM" id="SSF48179">
    <property type="entry name" value="6-phosphogluconate dehydrogenase C-terminal domain-like"/>
    <property type="match status" value="1"/>
</dbReference>
<dbReference type="InterPro" id="IPR028357">
    <property type="entry name" value="UDPglc_DH_bac"/>
</dbReference>
<evidence type="ECO:0000256" key="8">
    <source>
        <dbReference type="PIRNR" id="PIRNR000124"/>
    </source>
</evidence>
<reference evidence="14" key="1">
    <citation type="journal article" date="2014" name="Sci. Data">
        <title>Genomes of diverse isolates of the marine cyanobacterium Prochlorococcus.</title>
        <authorList>
            <person name="Biller S."/>
            <person name="Berube P."/>
            <person name="Thompson J."/>
            <person name="Kelly L."/>
            <person name="Roggensack S."/>
            <person name="Awad L."/>
            <person name="Roache-Johnson K."/>
            <person name="Ding H."/>
            <person name="Giovannoni S.J."/>
            <person name="Moore L.R."/>
            <person name="Chisholm S.W."/>
        </authorList>
    </citation>
    <scope>NUCLEOTIDE SEQUENCE [LARGE SCALE GENOMIC DNA]</scope>
    <source>
        <strain evidence="14">SB</strain>
    </source>
</reference>
<dbReference type="Gene3D" id="3.40.50.720">
    <property type="entry name" value="NAD(P)-binding Rossmann-like Domain"/>
    <property type="match status" value="2"/>
</dbReference>
<dbReference type="Pfam" id="PF03721">
    <property type="entry name" value="UDPG_MGDP_dh_N"/>
    <property type="match status" value="1"/>
</dbReference>
<evidence type="ECO:0000256" key="4">
    <source>
        <dbReference type="ARBA" id="ARBA00023002"/>
    </source>
</evidence>
<dbReference type="AlphaFoldDB" id="A0A0A2B7H2"/>
<dbReference type="eggNOG" id="COG1004">
    <property type="taxonomic scope" value="Bacteria"/>
</dbReference>
<evidence type="ECO:0000256" key="5">
    <source>
        <dbReference type="ARBA" id="ARBA00023027"/>
    </source>
</evidence>
<comment type="caution">
    <text evidence="13">The sequence shown here is derived from an EMBL/GenBank/DDBJ whole genome shotgun (WGS) entry which is preliminary data.</text>
</comment>
<feature type="binding site" evidence="10">
    <location>
        <position position="343"/>
    </location>
    <ligand>
        <name>substrate</name>
    </ligand>
</feature>
<dbReference type="InterPro" id="IPR014026">
    <property type="entry name" value="UDP-Glc/GDP-Man_DH_dimer"/>
</dbReference>
<dbReference type="SUPFAM" id="SSF52413">
    <property type="entry name" value="UDP-glucose/GDP-mannose dehydrogenase C-terminal domain"/>
    <property type="match status" value="1"/>
</dbReference>
<comment type="function">
    <text evidence="7">Catalyzes the conversion of UDP-glucose into UDP-glucuronate, one of the precursors of teichuronic acid.</text>
</comment>
<feature type="binding site" evidence="11">
    <location>
        <position position="37"/>
    </location>
    <ligand>
        <name>NAD(+)</name>
        <dbReference type="ChEBI" id="CHEBI:57540"/>
    </ligand>
</feature>
<dbReference type="EMBL" id="JNAS01000002">
    <property type="protein sequence ID" value="KGG09062.1"/>
    <property type="molecule type" value="Genomic_DNA"/>
</dbReference>
<evidence type="ECO:0000259" key="12">
    <source>
        <dbReference type="SMART" id="SM00984"/>
    </source>
</evidence>
<dbReference type="OrthoDB" id="9803238at2"/>
<feature type="binding site" evidence="10">
    <location>
        <position position="224"/>
    </location>
    <ligand>
        <name>substrate</name>
    </ligand>
</feature>
<accession>A0A0A2B7H2</accession>
<keyword evidence="4 8" id="KW-0560">Oxidoreductase</keyword>
<gene>
    <name evidence="13" type="ORF">EV02_1741</name>
</gene>
<feature type="binding site" evidence="11">
    <location>
        <position position="95"/>
    </location>
    <ligand>
        <name>NAD(+)</name>
        <dbReference type="ChEBI" id="CHEBI:57540"/>
    </ligand>
</feature>
<dbReference type="InterPro" id="IPR001732">
    <property type="entry name" value="UDP-Glc/GDP-Man_DH_N"/>
</dbReference>
<dbReference type="RefSeq" id="WP_032520297.1">
    <property type="nucleotide sequence ID" value="NZ_CP138981.1"/>
</dbReference>
<dbReference type="SMART" id="SM00984">
    <property type="entry name" value="UDPG_MGDP_dh_C"/>
    <property type="match status" value="1"/>
</dbReference>
<dbReference type="InterPro" id="IPR017476">
    <property type="entry name" value="UDP-Glc/GDP-Man"/>
</dbReference>
<dbReference type="GO" id="GO:0000271">
    <property type="term" value="P:polysaccharide biosynthetic process"/>
    <property type="evidence" value="ECO:0007669"/>
    <property type="project" value="InterPro"/>
</dbReference>
<feature type="binding site" evidence="10">
    <location>
        <begin position="170"/>
        <end position="173"/>
    </location>
    <ligand>
        <name>substrate</name>
    </ligand>
</feature>
<feature type="binding site" evidence="10">
    <location>
        <begin position="269"/>
        <end position="273"/>
    </location>
    <ligand>
        <name>substrate</name>
    </ligand>
</feature>
<dbReference type="STRING" id="59926.EV02_1741"/>
<comment type="pathway">
    <text evidence="1">Nucleotide-sugar biosynthesis; UDP-alpha-D-glucuronate biosynthesis; UDP-alpha-D-glucuronate from UDP-alpha-D-glucose: step 1/1.</text>
</comment>
<evidence type="ECO:0000256" key="10">
    <source>
        <dbReference type="PIRSR" id="PIRSR500134-2"/>
    </source>
</evidence>
<dbReference type="Pfam" id="PF03720">
    <property type="entry name" value="UDPG_MGDP_dh_C"/>
    <property type="match status" value="1"/>
</dbReference>
<evidence type="ECO:0000256" key="11">
    <source>
        <dbReference type="PIRSR" id="PIRSR500134-3"/>
    </source>
</evidence>
<feature type="binding site" evidence="10">
    <location>
        <position position="277"/>
    </location>
    <ligand>
        <name>substrate</name>
    </ligand>
</feature>
<comment type="catalytic activity">
    <reaction evidence="6 8">
        <text>UDP-alpha-D-glucose + 2 NAD(+) + H2O = UDP-alpha-D-glucuronate + 2 NADH + 3 H(+)</text>
        <dbReference type="Rhea" id="RHEA:23596"/>
        <dbReference type="ChEBI" id="CHEBI:15377"/>
        <dbReference type="ChEBI" id="CHEBI:15378"/>
        <dbReference type="ChEBI" id="CHEBI:57540"/>
        <dbReference type="ChEBI" id="CHEBI:57945"/>
        <dbReference type="ChEBI" id="CHEBI:58052"/>
        <dbReference type="ChEBI" id="CHEBI:58885"/>
        <dbReference type="EC" id="1.1.1.22"/>
    </reaction>
</comment>
<dbReference type="PIRSF" id="PIRSF000124">
    <property type="entry name" value="UDPglc_GDPman_dh"/>
    <property type="match status" value="1"/>
</dbReference>
<dbReference type="PANTHER" id="PTHR11374:SF3">
    <property type="entry name" value="UDP-GLUCOSE 6-DEHYDROGENASE"/>
    <property type="match status" value="1"/>
</dbReference>
<dbReference type="NCBIfam" id="TIGR03026">
    <property type="entry name" value="NDP-sugDHase"/>
    <property type="match status" value="1"/>
</dbReference>
<evidence type="ECO:0000256" key="1">
    <source>
        <dbReference type="ARBA" id="ARBA00004701"/>
    </source>
</evidence>
<dbReference type="FunFam" id="3.40.50.720:FF:000193">
    <property type="entry name" value="UDP-glucose 6-dehydrogenase"/>
    <property type="match status" value="1"/>
</dbReference>
<dbReference type="Pfam" id="PF00984">
    <property type="entry name" value="UDPG_MGDP_dh"/>
    <property type="match status" value="1"/>
</dbReference>
<dbReference type="InterPro" id="IPR036291">
    <property type="entry name" value="NAD(P)-bd_dom_sf"/>
</dbReference>
<feature type="binding site" evidence="11">
    <location>
        <position position="350"/>
    </location>
    <ligand>
        <name>NAD(+)</name>
        <dbReference type="ChEBI" id="CHEBI:57540"/>
    </ligand>
</feature>
<dbReference type="SUPFAM" id="SSF51735">
    <property type="entry name" value="NAD(P)-binding Rossmann-fold domains"/>
    <property type="match status" value="1"/>
</dbReference>
<organism evidence="13 14">
    <name type="scientific">Prochlorococcus marinus str. SB</name>
    <dbReference type="NCBI Taxonomy" id="59926"/>
    <lineage>
        <taxon>Bacteria</taxon>
        <taxon>Bacillati</taxon>
        <taxon>Cyanobacteriota</taxon>
        <taxon>Cyanophyceae</taxon>
        <taxon>Synechococcales</taxon>
        <taxon>Prochlorococcaceae</taxon>
        <taxon>Prochlorococcus</taxon>
    </lineage>
</organism>
<feature type="binding site" evidence="11">
    <location>
        <position position="135"/>
    </location>
    <ligand>
        <name>NAD(+)</name>
        <dbReference type="ChEBI" id="CHEBI:57540"/>
    </ligand>
</feature>
<feature type="binding site" evidence="11">
    <location>
        <position position="42"/>
    </location>
    <ligand>
        <name>NAD(+)</name>
        <dbReference type="ChEBI" id="CHEBI:57540"/>
    </ligand>
</feature>
<dbReference type="Gene3D" id="1.20.5.100">
    <property type="entry name" value="Cytochrome c1, transmembrane anchor, C-terminal"/>
    <property type="match status" value="1"/>
</dbReference>
<evidence type="ECO:0000313" key="13">
    <source>
        <dbReference type="EMBL" id="KGG09062.1"/>
    </source>
</evidence>
<dbReference type="GO" id="GO:0051287">
    <property type="term" value="F:NAD binding"/>
    <property type="evidence" value="ECO:0007669"/>
    <property type="project" value="InterPro"/>
</dbReference>
<dbReference type="GO" id="GO:0006024">
    <property type="term" value="P:glycosaminoglycan biosynthetic process"/>
    <property type="evidence" value="ECO:0007669"/>
    <property type="project" value="TreeGrafter"/>
</dbReference>